<proteinExistence type="predicted"/>
<keyword evidence="2" id="KW-0167">Capsid protein</keyword>
<organism evidence="2 3">
    <name type="scientific">Clostridium algidicarnis DSM 15099</name>
    <dbReference type="NCBI Taxonomy" id="1121295"/>
    <lineage>
        <taxon>Bacteria</taxon>
        <taxon>Bacillati</taxon>
        <taxon>Bacillota</taxon>
        <taxon>Clostridia</taxon>
        <taxon>Eubacteriales</taxon>
        <taxon>Clostridiaceae</taxon>
        <taxon>Clostridium</taxon>
    </lineage>
</organism>
<dbReference type="GO" id="GO:0042601">
    <property type="term" value="C:endospore-forming forespore"/>
    <property type="evidence" value="ECO:0007669"/>
    <property type="project" value="TreeGrafter"/>
</dbReference>
<dbReference type="Proteomes" id="UP000239863">
    <property type="component" value="Unassembled WGS sequence"/>
</dbReference>
<dbReference type="OrthoDB" id="9771902at2"/>
<dbReference type="PANTHER" id="PTHR39179">
    <property type="entry name" value="SPORE COAT PROTEIN I"/>
    <property type="match status" value="1"/>
</dbReference>
<dbReference type="InterPro" id="IPR011009">
    <property type="entry name" value="Kinase-like_dom_sf"/>
</dbReference>
<comment type="caution">
    <text evidence="2">The sequence shown here is derived from an EMBL/GenBank/DDBJ whole genome shotgun (WGS) entry which is preliminary data.</text>
</comment>
<feature type="domain" description="Aminoglycoside phosphotransferase" evidence="1">
    <location>
        <begin position="55"/>
        <end position="284"/>
    </location>
</feature>
<dbReference type="Gene3D" id="3.90.1200.10">
    <property type="match status" value="1"/>
</dbReference>
<evidence type="ECO:0000313" key="3">
    <source>
        <dbReference type="Proteomes" id="UP000239863"/>
    </source>
</evidence>
<protein>
    <submittedName>
        <fullName evidence="2">CotS family spore coat protein</fullName>
    </submittedName>
</protein>
<dbReference type="AlphaFoldDB" id="A0A2S6G0Z6"/>
<dbReference type="Pfam" id="PF01636">
    <property type="entry name" value="APH"/>
    <property type="match status" value="1"/>
</dbReference>
<dbReference type="NCBIfam" id="TIGR02906">
    <property type="entry name" value="spore_CotS"/>
    <property type="match status" value="1"/>
</dbReference>
<dbReference type="InterPro" id="IPR014255">
    <property type="entry name" value="Spore_coat_CotS"/>
</dbReference>
<dbReference type="RefSeq" id="WP_104408936.1">
    <property type="nucleotide sequence ID" value="NZ_PTIS01000001.1"/>
</dbReference>
<reference evidence="2 3" key="1">
    <citation type="submission" date="2018-02" db="EMBL/GenBank/DDBJ databases">
        <title>Genomic Encyclopedia of Archaeal and Bacterial Type Strains, Phase II (KMG-II): from individual species to whole genera.</title>
        <authorList>
            <person name="Goeker M."/>
        </authorList>
    </citation>
    <scope>NUCLEOTIDE SEQUENCE [LARGE SCALE GENOMIC DNA]</scope>
    <source>
        <strain evidence="2 3">DSM 15099</strain>
    </source>
</reference>
<dbReference type="STRING" id="37659.GCA_000703125_02733"/>
<evidence type="ECO:0000259" key="1">
    <source>
        <dbReference type="Pfam" id="PF01636"/>
    </source>
</evidence>
<name>A0A2S6G0Z6_9CLOT</name>
<accession>A0A2S6G0Z6</accession>
<dbReference type="SUPFAM" id="SSF56112">
    <property type="entry name" value="Protein kinase-like (PK-like)"/>
    <property type="match status" value="1"/>
</dbReference>
<gene>
    <name evidence="2" type="ORF">BD821_101224</name>
</gene>
<sequence>MPSEAKRISYELLLESNIKKVILPYYDLQDYEVTQIKFKDTDKQRAVYKIDNGINSYCLKKVYYNIEELLFVYSAMEWLYRNKINVPRILPTNTGGRFVIESDMLFILSPWIDGNKCDYDNVENIINSALNLSKFHNACDNFIPIKGSKYKEAYADITLSTEKHFEQLLNCSNKAFKYGDKFSKIFLNNFESSMKLAKLALDVSSTISMSNLSISLCHGDYVNKNIIFDNENNIWTIDFDKCKIDYCTHDISYFLRRLLKRDNTRWDLEIAISALEIYDSIRPLSLDEYKYIFIYLAFPQKYWKISKDYYNNINKCNKSSFCNLLNKAASKNDFQLQFAFEFKDYIENKFKCTLN</sequence>
<dbReference type="InterPro" id="IPR047175">
    <property type="entry name" value="CotS-like"/>
</dbReference>
<dbReference type="PANTHER" id="PTHR39179:SF1">
    <property type="entry name" value="SPORE COAT PROTEIN I"/>
    <property type="match status" value="1"/>
</dbReference>
<keyword evidence="2" id="KW-0946">Virion</keyword>
<dbReference type="Gene3D" id="3.30.200.20">
    <property type="entry name" value="Phosphorylase Kinase, domain 1"/>
    <property type="match status" value="1"/>
</dbReference>
<evidence type="ECO:0000313" key="2">
    <source>
        <dbReference type="EMBL" id="PPK49563.1"/>
    </source>
</evidence>
<dbReference type="EMBL" id="PTIS01000001">
    <property type="protein sequence ID" value="PPK49563.1"/>
    <property type="molecule type" value="Genomic_DNA"/>
</dbReference>
<dbReference type="InterPro" id="IPR002575">
    <property type="entry name" value="Aminoglycoside_PTrfase"/>
</dbReference>